<keyword evidence="3" id="KW-0460">Magnesium</keyword>
<dbReference type="GO" id="GO:0016787">
    <property type="term" value="F:hydrolase activity"/>
    <property type="evidence" value="ECO:0007669"/>
    <property type="project" value="UniProtKB-KW"/>
</dbReference>
<dbReference type="InterPro" id="IPR051400">
    <property type="entry name" value="HAD-like_hydrolase"/>
</dbReference>
<dbReference type="SFLD" id="SFLDG01129">
    <property type="entry name" value="C1.5:_HAD__Beta-PGM__Phosphata"/>
    <property type="match status" value="1"/>
</dbReference>
<sequence>MPARTAPRGDVAAPAAHVPGAGAVVPAATPVRVDAVLFDVDDTLVDTRGAFAAAVGAVRRAFLPHVPPEREPELLAVWRDDVHGHYRAYTRGDLGFDEQRRRRADELHVAFGGPRVDEAAYPGWLEVFWGTFQASWRAHDDVATALKALQAAGVLLGSVTNARVALQESKLAASGVEGVPVLVGVDTLGFGKPRPEVFLEGCRLLGTDPARTAYVGDEPDVDARAAAEAGLVGVWLDRPGVRRGGPSAGTPDDAAHPGVHRITGLDELGGVLGL</sequence>
<dbReference type="EMBL" id="CP035493">
    <property type="protein sequence ID" value="QAY71665.1"/>
    <property type="molecule type" value="Genomic_DNA"/>
</dbReference>
<evidence type="ECO:0000313" key="4">
    <source>
        <dbReference type="EMBL" id="QAY71665.1"/>
    </source>
</evidence>
<dbReference type="PANTHER" id="PTHR46470:SF4">
    <property type="entry name" value="5-AMINO-6-(5-PHOSPHO-D-RIBITYLAMINO)URACIL PHOSPHATASE YIGB"/>
    <property type="match status" value="1"/>
</dbReference>
<dbReference type="InterPro" id="IPR006439">
    <property type="entry name" value="HAD-SF_hydro_IA"/>
</dbReference>
<dbReference type="GO" id="GO:0044281">
    <property type="term" value="P:small molecule metabolic process"/>
    <property type="evidence" value="ECO:0007669"/>
    <property type="project" value="UniProtKB-ARBA"/>
</dbReference>
<dbReference type="InterPro" id="IPR036412">
    <property type="entry name" value="HAD-like_sf"/>
</dbReference>
<dbReference type="OrthoDB" id="9810501at2"/>
<dbReference type="Gene3D" id="1.20.120.1600">
    <property type="match status" value="1"/>
</dbReference>
<dbReference type="SUPFAM" id="SSF56784">
    <property type="entry name" value="HAD-like"/>
    <property type="match status" value="1"/>
</dbReference>
<dbReference type="Gene3D" id="3.40.50.1000">
    <property type="entry name" value="HAD superfamily/HAD-like"/>
    <property type="match status" value="1"/>
</dbReference>
<evidence type="ECO:0000256" key="2">
    <source>
        <dbReference type="ARBA" id="ARBA00022801"/>
    </source>
</evidence>
<dbReference type="SFLD" id="SFLDS00003">
    <property type="entry name" value="Haloacid_Dehalogenase"/>
    <property type="match status" value="1"/>
</dbReference>
<organism evidence="4 5">
    <name type="scientific">Xylanimonas protaetiae</name>
    <dbReference type="NCBI Taxonomy" id="2509457"/>
    <lineage>
        <taxon>Bacteria</taxon>
        <taxon>Bacillati</taxon>
        <taxon>Actinomycetota</taxon>
        <taxon>Actinomycetes</taxon>
        <taxon>Micrococcales</taxon>
        <taxon>Promicromonosporaceae</taxon>
        <taxon>Xylanimonas</taxon>
    </lineage>
</organism>
<dbReference type="InterPro" id="IPR023214">
    <property type="entry name" value="HAD_sf"/>
</dbReference>
<protein>
    <submittedName>
        <fullName evidence="4">HAD family hydrolase</fullName>
    </submittedName>
</protein>
<evidence type="ECO:0000313" key="5">
    <source>
        <dbReference type="Proteomes" id="UP000292118"/>
    </source>
</evidence>
<dbReference type="KEGG" id="xya:ET471_00260"/>
<dbReference type="PANTHER" id="PTHR46470">
    <property type="entry name" value="N-ACYLNEURAMINATE-9-PHOSPHATASE"/>
    <property type="match status" value="1"/>
</dbReference>
<proteinExistence type="predicted"/>
<comment type="cofactor">
    <cofactor evidence="1">
        <name>Mg(2+)</name>
        <dbReference type="ChEBI" id="CHEBI:18420"/>
    </cofactor>
</comment>
<dbReference type="AlphaFoldDB" id="A0A4P6F809"/>
<keyword evidence="2 4" id="KW-0378">Hydrolase</keyword>
<dbReference type="NCBIfam" id="TIGR01549">
    <property type="entry name" value="HAD-SF-IA-v1"/>
    <property type="match status" value="1"/>
</dbReference>
<dbReference type="PRINTS" id="PR00413">
    <property type="entry name" value="HADHALOGNASE"/>
</dbReference>
<reference evidence="4 5" key="1">
    <citation type="submission" date="2019-01" db="EMBL/GenBank/DDBJ databases">
        <title>Genome sequencing of strain FW10M-9.</title>
        <authorList>
            <person name="Heo J."/>
            <person name="Kim S.-J."/>
            <person name="Kim J.-S."/>
            <person name="Hong S.-B."/>
            <person name="Kwon S.-W."/>
        </authorList>
    </citation>
    <scope>NUCLEOTIDE SEQUENCE [LARGE SCALE GENOMIC DNA]</scope>
    <source>
        <strain evidence="4 5">FW10M-9</strain>
    </source>
</reference>
<dbReference type="Pfam" id="PF00702">
    <property type="entry name" value="Hydrolase"/>
    <property type="match status" value="1"/>
</dbReference>
<accession>A0A4P6F809</accession>
<name>A0A4P6F809_9MICO</name>
<dbReference type="Proteomes" id="UP000292118">
    <property type="component" value="Chromosome"/>
</dbReference>
<keyword evidence="5" id="KW-1185">Reference proteome</keyword>
<evidence type="ECO:0000256" key="3">
    <source>
        <dbReference type="ARBA" id="ARBA00022842"/>
    </source>
</evidence>
<gene>
    <name evidence="4" type="ORF">ET471_00260</name>
</gene>
<evidence type="ECO:0000256" key="1">
    <source>
        <dbReference type="ARBA" id="ARBA00001946"/>
    </source>
</evidence>